<dbReference type="PANTHER" id="PTHR21198">
    <property type="entry name" value="GLUTAMATE RACEMASE"/>
    <property type="match status" value="1"/>
</dbReference>
<comment type="similarity">
    <text evidence="1">Belongs to the aspartate/glutamate racemases family.</text>
</comment>
<evidence type="ECO:0000256" key="2">
    <source>
        <dbReference type="ARBA" id="ARBA00023235"/>
    </source>
</evidence>
<dbReference type="InterPro" id="IPR001920">
    <property type="entry name" value="Asp/Glu_race"/>
</dbReference>
<organism evidence="3 4">
    <name type="scientific">Longibacter salinarum</name>
    <dbReference type="NCBI Taxonomy" id="1850348"/>
    <lineage>
        <taxon>Bacteria</taxon>
        <taxon>Pseudomonadati</taxon>
        <taxon>Rhodothermota</taxon>
        <taxon>Rhodothermia</taxon>
        <taxon>Rhodothermales</taxon>
        <taxon>Salisaetaceae</taxon>
        <taxon>Longibacter</taxon>
    </lineage>
</organism>
<dbReference type="NCBIfam" id="TIGR00035">
    <property type="entry name" value="asp_race"/>
    <property type="match status" value="1"/>
</dbReference>
<keyword evidence="2" id="KW-0413">Isomerase</keyword>
<comment type="caution">
    <text evidence="3">The sequence shown here is derived from an EMBL/GenBank/DDBJ whole genome shotgun (WGS) entry which is preliminary data.</text>
</comment>
<dbReference type="RefSeq" id="WP_098075420.1">
    <property type="nucleotide sequence ID" value="NZ_PDEQ01000004.1"/>
</dbReference>
<dbReference type="PANTHER" id="PTHR21198:SF7">
    <property type="entry name" value="ASPARTATE-GLUTAMATE RACEMASE FAMILY"/>
    <property type="match status" value="1"/>
</dbReference>
<gene>
    <name evidence="3" type="ORF">CRI94_09270</name>
</gene>
<dbReference type="Gene3D" id="3.40.50.1860">
    <property type="match status" value="2"/>
</dbReference>
<sequence>MEVKDNVIGVLGGMGPAAGVDLVSKIIDQTDARSDHEHLPVALLNYPERIIDRSTFLFDQTDLNPAFAMTEILRQLESVGAVVAGIPCNTAHAPAILDVVQDELDRTGHSIRVIHMIEETAAFMKLHMPQVETVGTLSTLAVYDLGLHRKPLEAAGFDVVVPDDDIKEEVVNRTIFDTEFGIKAQTNPVTDKARQNLVIAIDHLVEKGADAVVLGCTELPLAPMVEERSDVLLVDPAEILARVLIRETYPEALKPLAQHYAAHVPS</sequence>
<dbReference type="Proteomes" id="UP000220102">
    <property type="component" value="Unassembled WGS sequence"/>
</dbReference>
<evidence type="ECO:0000313" key="3">
    <source>
        <dbReference type="EMBL" id="PEN13498.1"/>
    </source>
</evidence>
<dbReference type="AlphaFoldDB" id="A0A2A8CYN2"/>
<dbReference type="GO" id="GO:0047661">
    <property type="term" value="F:amino-acid racemase activity"/>
    <property type="evidence" value="ECO:0007669"/>
    <property type="project" value="InterPro"/>
</dbReference>
<name>A0A2A8CYN2_9BACT</name>
<dbReference type="SUPFAM" id="SSF53681">
    <property type="entry name" value="Aspartate/glutamate racemase"/>
    <property type="match status" value="2"/>
</dbReference>
<evidence type="ECO:0000256" key="1">
    <source>
        <dbReference type="ARBA" id="ARBA00007847"/>
    </source>
</evidence>
<accession>A0A2A8CYN2</accession>
<dbReference type="InterPro" id="IPR004380">
    <property type="entry name" value="Asp_race"/>
</dbReference>
<dbReference type="Pfam" id="PF01177">
    <property type="entry name" value="Asp_Glu_race"/>
    <property type="match status" value="1"/>
</dbReference>
<keyword evidence="4" id="KW-1185">Reference proteome</keyword>
<evidence type="ECO:0000313" key="4">
    <source>
        <dbReference type="Proteomes" id="UP000220102"/>
    </source>
</evidence>
<dbReference type="InterPro" id="IPR015942">
    <property type="entry name" value="Asp/Glu/hydantoin_racemase"/>
</dbReference>
<protein>
    <submittedName>
        <fullName evidence="3">Aspartate racemase</fullName>
    </submittedName>
</protein>
<dbReference type="EMBL" id="PDEQ01000004">
    <property type="protein sequence ID" value="PEN13498.1"/>
    <property type="molecule type" value="Genomic_DNA"/>
</dbReference>
<proteinExistence type="inferred from homology"/>
<dbReference type="OrthoDB" id="9803739at2"/>
<reference evidence="3 4" key="1">
    <citation type="submission" date="2017-10" db="EMBL/GenBank/DDBJ databases">
        <title>Draft genome of Longibacter Salinarum.</title>
        <authorList>
            <person name="Goh K.M."/>
            <person name="Shamsir M.S."/>
            <person name="Lim S.W."/>
        </authorList>
    </citation>
    <scope>NUCLEOTIDE SEQUENCE [LARGE SCALE GENOMIC DNA]</scope>
    <source>
        <strain evidence="3 4">KCTC 52045</strain>
    </source>
</reference>